<feature type="compositionally biased region" description="Acidic residues" evidence="1">
    <location>
        <begin position="230"/>
        <end position="239"/>
    </location>
</feature>
<dbReference type="InterPro" id="IPR029338">
    <property type="entry name" value="TSSC4"/>
</dbReference>
<name>A0ABR4Q038_9CEST</name>
<keyword evidence="3" id="KW-1185">Reference proteome</keyword>
<comment type="caution">
    <text evidence="2">The sequence shown here is derived from an EMBL/GenBank/DDBJ whole genome shotgun (WGS) entry which is preliminary data.</text>
</comment>
<organism evidence="2 3">
    <name type="scientific">Taenia crassiceps</name>
    <dbReference type="NCBI Taxonomy" id="6207"/>
    <lineage>
        <taxon>Eukaryota</taxon>
        <taxon>Metazoa</taxon>
        <taxon>Spiralia</taxon>
        <taxon>Lophotrochozoa</taxon>
        <taxon>Platyhelminthes</taxon>
        <taxon>Cestoda</taxon>
        <taxon>Eucestoda</taxon>
        <taxon>Cyclophyllidea</taxon>
        <taxon>Taeniidae</taxon>
        <taxon>Taenia</taxon>
    </lineage>
</organism>
<accession>A0ABR4Q038</accession>
<evidence type="ECO:0000256" key="1">
    <source>
        <dbReference type="SAM" id="MobiDB-lite"/>
    </source>
</evidence>
<dbReference type="Pfam" id="PF15264">
    <property type="entry name" value="TSSC4"/>
    <property type="match status" value="1"/>
</dbReference>
<dbReference type="EMBL" id="JAKROA010000021">
    <property type="protein sequence ID" value="KAL5103038.1"/>
    <property type="molecule type" value="Genomic_DNA"/>
</dbReference>
<gene>
    <name evidence="2" type="ORF">TcWFU_001811</name>
</gene>
<protein>
    <recommendedName>
        <fullName evidence="4">Protein TSSC4</fullName>
    </recommendedName>
</protein>
<dbReference type="Proteomes" id="UP001651158">
    <property type="component" value="Unassembled WGS sequence"/>
</dbReference>
<feature type="compositionally biased region" description="Low complexity" evidence="1">
    <location>
        <begin position="293"/>
        <end position="311"/>
    </location>
</feature>
<evidence type="ECO:0000313" key="2">
    <source>
        <dbReference type="EMBL" id="KAL5103038.1"/>
    </source>
</evidence>
<reference evidence="2 3" key="1">
    <citation type="journal article" date="2022" name="Front. Cell. Infect. Microbiol.">
        <title>The Genomes of Two Strains of Taenia crassiceps the Animal Model for the Study of Human Cysticercosis.</title>
        <authorList>
            <person name="Bobes R.J."/>
            <person name="Estrada K."/>
            <person name="Rios-Valencia D.G."/>
            <person name="Calderon-Gallegos A."/>
            <person name="de la Torre P."/>
            <person name="Carrero J.C."/>
            <person name="Sanchez-Flores A."/>
            <person name="Laclette J.P."/>
        </authorList>
    </citation>
    <scope>NUCLEOTIDE SEQUENCE [LARGE SCALE GENOMIC DNA]</scope>
    <source>
        <strain evidence="2">WFUcys</strain>
    </source>
</reference>
<feature type="region of interest" description="Disordered" evidence="1">
    <location>
        <begin position="177"/>
        <end position="250"/>
    </location>
</feature>
<feature type="region of interest" description="Disordered" evidence="1">
    <location>
        <begin position="81"/>
        <end position="125"/>
    </location>
</feature>
<proteinExistence type="predicted"/>
<sequence>MQRYSHYHLKTQLPVMPDTGSSFSNASVPFVLRGSSSVFSRRQIDTFGSLQALEDAHNKVTKATKAERLLIKRMTWRPAKPAVESLEAEKEARDRQNVSGGDSKSLFKVPTVPPPRASKRRGGSGMCGVSRFLEVPRRDPSKWTHYSLADTAEDAGLGAHANRKIAADLMRELRRQREEREGKIEDIPPSVDDTQSGRILFHPMSGKKRTRFDQSGAILPPATVNPKVFEEDEEGEEGSQNENNHEGFCKESATPEVVAFRTRIQQGRQCFGRLSASTSKDSDEEIDLNESASISSATLDSDNSSDSATDANDIDDAEMEDGPEVIVGTFDCSAVSSVMLSCDYYNCLGNSSLLFVTKDDPCPDD</sequence>
<evidence type="ECO:0000313" key="3">
    <source>
        <dbReference type="Proteomes" id="UP001651158"/>
    </source>
</evidence>
<feature type="compositionally biased region" description="Basic and acidic residues" evidence="1">
    <location>
        <begin position="177"/>
        <end position="186"/>
    </location>
</feature>
<feature type="region of interest" description="Disordered" evidence="1">
    <location>
        <begin position="272"/>
        <end position="316"/>
    </location>
</feature>
<feature type="compositionally biased region" description="Basic and acidic residues" evidence="1">
    <location>
        <begin position="87"/>
        <end position="96"/>
    </location>
</feature>
<evidence type="ECO:0008006" key="4">
    <source>
        <dbReference type="Google" id="ProtNLM"/>
    </source>
</evidence>